<dbReference type="AlphaFoldDB" id="A0A1B2F2R4"/>
<dbReference type="PROSITE" id="PS50113">
    <property type="entry name" value="PAC"/>
    <property type="match status" value="2"/>
</dbReference>
<dbReference type="SMART" id="SM00091">
    <property type="entry name" value="PAS"/>
    <property type="match status" value="2"/>
</dbReference>
<evidence type="ECO:0000313" key="9">
    <source>
        <dbReference type="EMBL" id="ANY86486.1"/>
    </source>
</evidence>
<comment type="catalytic activity">
    <reaction evidence="1">
        <text>ATP + protein L-histidine = ADP + protein N-phospho-L-histidine.</text>
        <dbReference type="EC" id="2.7.13.3"/>
    </reaction>
</comment>
<evidence type="ECO:0000259" key="7">
    <source>
        <dbReference type="PROSITE" id="PS50113"/>
    </source>
</evidence>
<feature type="domain" description="HTH cro/C1-type" evidence="8">
    <location>
        <begin position="10"/>
        <end position="63"/>
    </location>
</feature>
<proteinExistence type="predicted"/>
<feature type="domain" description="PAC" evidence="7">
    <location>
        <begin position="295"/>
        <end position="347"/>
    </location>
</feature>
<dbReference type="PANTHER" id="PTHR43304:SF1">
    <property type="entry name" value="PAC DOMAIN-CONTAINING PROTEIN"/>
    <property type="match status" value="1"/>
</dbReference>
<dbReference type="SUPFAM" id="SSF55785">
    <property type="entry name" value="PYP-like sensor domain (PAS domain)"/>
    <property type="match status" value="2"/>
</dbReference>
<dbReference type="PROSITE" id="PS50943">
    <property type="entry name" value="HTH_CROC1"/>
    <property type="match status" value="1"/>
</dbReference>
<dbReference type="SUPFAM" id="SSF47413">
    <property type="entry name" value="lambda repressor-like DNA-binding domains"/>
    <property type="match status" value="1"/>
</dbReference>
<dbReference type="InterPro" id="IPR013655">
    <property type="entry name" value="PAS_fold_3"/>
</dbReference>
<dbReference type="Pfam" id="PF01381">
    <property type="entry name" value="HTH_3"/>
    <property type="match status" value="1"/>
</dbReference>
<dbReference type="CDD" id="cd00130">
    <property type="entry name" value="PAS"/>
    <property type="match status" value="2"/>
</dbReference>
<gene>
    <name evidence="9" type="primary">yegE_3</name>
    <name evidence="9" type="ORF">IEC33019_0909</name>
</gene>
<dbReference type="NCBIfam" id="TIGR00229">
    <property type="entry name" value="sensory_box"/>
    <property type="match status" value="2"/>
</dbReference>
<dbReference type="GO" id="GO:0004673">
    <property type="term" value="F:protein histidine kinase activity"/>
    <property type="evidence" value="ECO:0007669"/>
    <property type="project" value="UniProtKB-EC"/>
</dbReference>
<dbReference type="Gene3D" id="3.30.450.20">
    <property type="entry name" value="PAS domain"/>
    <property type="match status" value="2"/>
</dbReference>
<dbReference type="RefSeq" id="WP_070092621.1">
    <property type="nucleotide sequence ID" value="NZ_CP016634.1"/>
</dbReference>
<evidence type="ECO:0000256" key="4">
    <source>
        <dbReference type="ARBA" id="ARBA00022679"/>
    </source>
</evidence>
<dbReference type="Gene3D" id="2.10.70.100">
    <property type="match status" value="1"/>
</dbReference>
<protein>
    <recommendedName>
        <fullName evidence="2">histidine kinase</fullName>
        <ecNumber evidence="2">2.7.13.3</ecNumber>
    </recommendedName>
</protein>
<accession>A0A1B2F2R4</accession>
<organism evidence="9">
    <name type="scientific">Pseudomonas putida</name>
    <name type="common">Arthrobacter siderocapsulatus</name>
    <dbReference type="NCBI Taxonomy" id="303"/>
    <lineage>
        <taxon>Bacteria</taxon>
        <taxon>Pseudomonadati</taxon>
        <taxon>Pseudomonadota</taxon>
        <taxon>Gammaproteobacteria</taxon>
        <taxon>Pseudomonadales</taxon>
        <taxon>Pseudomonadaceae</taxon>
        <taxon>Pseudomonas</taxon>
    </lineage>
</organism>
<feature type="domain" description="PAS" evidence="6">
    <location>
        <begin position="221"/>
        <end position="291"/>
    </location>
</feature>
<evidence type="ECO:0000259" key="6">
    <source>
        <dbReference type="PROSITE" id="PS50112"/>
    </source>
</evidence>
<dbReference type="InterPro" id="IPR000014">
    <property type="entry name" value="PAS"/>
</dbReference>
<evidence type="ECO:0000256" key="1">
    <source>
        <dbReference type="ARBA" id="ARBA00000085"/>
    </source>
</evidence>
<keyword evidence="4" id="KW-0808">Transferase</keyword>
<keyword evidence="3" id="KW-0597">Phosphoprotein</keyword>
<feature type="domain" description="PAC" evidence="7">
    <location>
        <begin position="168"/>
        <end position="220"/>
    </location>
</feature>
<dbReference type="EMBL" id="CP016634">
    <property type="protein sequence ID" value="ANY86486.1"/>
    <property type="molecule type" value="Genomic_DNA"/>
</dbReference>
<dbReference type="SMART" id="SM00086">
    <property type="entry name" value="PAC"/>
    <property type="match status" value="2"/>
</dbReference>
<reference evidence="9" key="1">
    <citation type="submission" date="2016-07" db="EMBL/GenBank/DDBJ databases">
        <title>New class B carbapenemase carried by novel plasmid in Pseudomonas putida enviromental strain in eastern Amazonia.</title>
        <authorList>
            <person name="Souza C.O."/>
            <person name="Lima K.V."/>
            <person name="Brasiliense D.M."/>
            <person name="Perez-Chaparro P.J."/>
            <person name="Mamizuka E.M."/>
            <person name="Lima M.O."/>
            <person name="Lima L.N."/>
            <person name="McCulloch J.A."/>
        </authorList>
    </citation>
    <scope>NUCLEOTIDE SEQUENCE [LARGE SCALE GENOMIC DNA]</scope>
    <source>
        <strain evidence="9">IEC33019</strain>
    </source>
</reference>
<evidence type="ECO:0000256" key="3">
    <source>
        <dbReference type="ARBA" id="ARBA00022553"/>
    </source>
</evidence>
<dbReference type="GO" id="GO:0003677">
    <property type="term" value="F:DNA binding"/>
    <property type="evidence" value="ECO:0007669"/>
    <property type="project" value="InterPro"/>
</dbReference>
<keyword evidence="5" id="KW-0418">Kinase</keyword>
<dbReference type="InterPro" id="IPR001387">
    <property type="entry name" value="Cro/C1-type_HTH"/>
</dbReference>
<dbReference type="Gene3D" id="1.10.260.40">
    <property type="entry name" value="lambda repressor-like DNA-binding domains"/>
    <property type="match status" value="1"/>
</dbReference>
<dbReference type="Pfam" id="PF08447">
    <property type="entry name" value="PAS_3"/>
    <property type="match status" value="2"/>
</dbReference>
<dbReference type="CDD" id="cd00093">
    <property type="entry name" value="HTH_XRE"/>
    <property type="match status" value="1"/>
</dbReference>
<evidence type="ECO:0000256" key="2">
    <source>
        <dbReference type="ARBA" id="ARBA00012438"/>
    </source>
</evidence>
<evidence type="ECO:0000259" key="8">
    <source>
        <dbReference type="PROSITE" id="PS50943"/>
    </source>
</evidence>
<dbReference type="SMART" id="SM00530">
    <property type="entry name" value="HTH_XRE"/>
    <property type="match status" value="1"/>
</dbReference>
<dbReference type="InterPro" id="IPR001610">
    <property type="entry name" value="PAC"/>
</dbReference>
<dbReference type="PROSITE" id="PS50112">
    <property type="entry name" value="PAS"/>
    <property type="match status" value="1"/>
</dbReference>
<sequence>MTENSFAFRLKELLEHHKLTLQAVGTALGISRTAVHKWTRGGEIDYDNLRKLANFLKVNWIWLRYGEEALQSVQHAEVVELPMTDLRRRYTAEIMESETRMKLAQEGARIVTWEWNLVSDEVTYSPNVETVYGWPVRRNQDFWDHVTPEDAQQMHAMYTRAVATGTPCECDFRITRPDGSQRWIASRATVLQDSAGRSVKMVGISMDDTERKVAEAELRQSEERFRTIFELAWGALAYIDPDGSWQRVNGTFCELLGYTEQELYGMTFQQLTHPEDLPDNLVLLDRMLAGEIDRYEVEKRVRHKDGHYLWVRARTSLQRHPDGQPEHLISVFEDITAERDEHERLQAHIAGLQARLN</sequence>
<name>A0A1B2F2R4_PSEPU</name>
<evidence type="ECO:0000256" key="5">
    <source>
        <dbReference type="ARBA" id="ARBA00022777"/>
    </source>
</evidence>
<dbReference type="PANTHER" id="PTHR43304">
    <property type="entry name" value="PHYTOCHROME-LIKE PROTEIN CPH1"/>
    <property type="match status" value="1"/>
</dbReference>
<dbReference type="InterPro" id="IPR035965">
    <property type="entry name" value="PAS-like_dom_sf"/>
</dbReference>
<dbReference type="InterPro" id="IPR010982">
    <property type="entry name" value="Lambda_DNA-bd_dom_sf"/>
</dbReference>
<dbReference type="EC" id="2.7.13.3" evidence="2"/>
<dbReference type="InterPro" id="IPR000700">
    <property type="entry name" value="PAS-assoc_C"/>
</dbReference>
<dbReference type="InterPro" id="IPR052162">
    <property type="entry name" value="Sensor_kinase/Photoreceptor"/>
</dbReference>